<name>A0A4U1BQB1_9GAMM</name>
<dbReference type="InterPro" id="IPR000274">
    <property type="entry name" value="Adenylate_cyclase_1"/>
</dbReference>
<dbReference type="GO" id="GO:0004016">
    <property type="term" value="F:adenylate cyclase activity"/>
    <property type="evidence" value="ECO:0007669"/>
    <property type="project" value="InterPro"/>
</dbReference>
<dbReference type="InterPro" id="IPR024685">
    <property type="entry name" value="Adenylate_cyclase_1_N"/>
</dbReference>
<dbReference type="RefSeq" id="WP_136862889.1">
    <property type="nucleotide sequence ID" value="NZ_SWCJ01000004.1"/>
</dbReference>
<evidence type="ECO:0000313" key="3">
    <source>
        <dbReference type="Proteomes" id="UP000305675"/>
    </source>
</evidence>
<dbReference type="PIRSF" id="PIRSF001444">
    <property type="entry name" value="Adenylate_cycl"/>
    <property type="match status" value="1"/>
</dbReference>
<dbReference type="Pfam" id="PF01295">
    <property type="entry name" value="Adenylate_cycl"/>
    <property type="match status" value="1"/>
</dbReference>
<sequence>MPSVRADIALSEALNQHRLSQFHQGLSPHQQHLLQQCLACLDGHNYLQELGCPSAPQGFHNDLSTDEAELIGAYAMGSSGNLGQTPESDVDIWVVHHGELNQDQRNQLQRRLKWLANWLNENGLEASLFAIDPNQFGRPTEASLDRDHSGSAQHWLLLEEFYRTHIRLMGKPIAWWPGAPKHRHELLNLGDIQHLPASEYFGAGLWQLFKGVDRPHKSVLKVLLLEAYVADYPDQRILRDQLWFQMKSGKPFSELDPYLMLYLRIEDYLKRQHSPSRLSLVQRCFYLKCAPKLTSAQQDGWKQQTMRQLVECWQWTPLLLESLDQAQHWHAGQVHWFHHQLSEMMLTSYQRLANFANQQRLPRKLKIQDLSLLTRKLYTEYETHTNKLMPLNPLWSSKLQEPDLTLVQVESRHGASDLWYLYRQPADKRLLFGESPLFHHQSRLACVAWAAQNHIIDRHTRIHCFTQGQGHFSKRLTELGHTLASRLSNQESPNLSQLQQPWHFNQLTLVVNLEQDGTEGWNGSEGLLDMQPDRVLSSGRPGRFLLGSLELLTRNSWGELQYHYFNSEQGLLNLLRQVLGGVDIDHPPQMTVLCVGKKGNRAISDRLTFLLQQCYRLKQQSRMDQVQVLPITLGATRYGLSFTLSGFDWSPIKQMPDLPKVIRDGLVHTLPHPSCGEDPYSCAPALLRNHSRLGMRQYFVRERNGEVDLYLLDEENQMHRQCLSRQQLHDQINAASHIDEVPYQSHRQQGRFNLPQFYRLDRHQGQLVVKPLSEGELTTVGKPS</sequence>
<evidence type="ECO:0000259" key="1">
    <source>
        <dbReference type="Pfam" id="PF12633"/>
    </source>
</evidence>
<organism evidence="2 3">
    <name type="scientific">Ferrimonas aestuarii</name>
    <dbReference type="NCBI Taxonomy" id="2569539"/>
    <lineage>
        <taxon>Bacteria</taxon>
        <taxon>Pseudomonadati</taxon>
        <taxon>Pseudomonadota</taxon>
        <taxon>Gammaproteobacteria</taxon>
        <taxon>Alteromonadales</taxon>
        <taxon>Ferrimonadaceae</taxon>
        <taxon>Ferrimonas</taxon>
    </lineage>
</organism>
<dbReference type="Proteomes" id="UP000305675">
    <property type="component" value="Unassembled WGS sequence"/>
</dbReference>
<evidence type="ECO:0000313" key="2">
    <source>
        <dbReference type="EMBL" id="TKB56160.1"/>
    </source>
</evidence>
<proteinExistence type="predicted"/>
<reference evidence="2 3" key="1">
    <citation type="submission" date="2019-04" db="EMBL/GenBank/DDBJ databases">
        <authorList>
            <person name="Hwang J.C."/>
        </authorList>
    </citation>
    <scope>NUCLEOTIDE SEQUENCE [LARGE SCALE GENOMIC DNA]</scope>
    <source>
        <strain evidence="2 3">IMCC35002</strain>
    </source>
</reference>
<dbReference type="EMBL" id="SWCJ01000004">
    <property type="protein sequence ID" value="TKB56160.1"/>
    <property type="molecule type" value="Genomic_DNA"/>
</dbReference>
<dbReference type="Pfam" id="PF12633">
    <property type="entry name" value="Adenyl_cycl_N"/>
    <property type="match status" value="1"/>
</dbReference>
<gene>
    <name evidence="2" type="ORF">FCL42_08065</name>
</gene>
<dbReference type="AlphaFoldDB" id="A0A4U1BQB1"/>
<dbReference type="PANTHER" id="PTHR38760">
    <property type="entry name" value="ADENYLATE CYCLASE"/>
    <property type="match status" value="1"/>
</dbReference>
<comment type="caution">
    <text evidence="2">The sequence shown here is derived from an EMBL/GenBank/DDBJ whole genome shotgun (WGS) entry which is preliminary data.</text>
</comment>
<protein>
    <submittedName>
        <fullName evidence="2">Class I adenylate cyclase</fullName>
    </submittedName>
</protein>
<accession>A0A4U1BQB1</accession>
<keyword evidence="3" id="KW-1185">Reference proteome</keyword>
<dbReference type="OrthoDB" id="5571448at2"/>
<dbReference type="PANTHER" id="PTHR38760:SF1">
    <property type="entry name" value="ADENYLATE CYCLASE"/>
    <property type="match status" value="1"/>
</dbReference>
<feature type="domain" description="Adenylate cyclase class-I N-terminal" evidence="1">
    <location>
        <begin position="65"/>
        <end position="176"/>
    </location>
</feature>
<dbReference type="GO" id="GO:0006171">
    <property type="term" value="P:cAMP biosynthetic process"/>
    <property type="evidence" value="ECO:0007669"/>
    <property type="project" value="InterPro"/>
</dbReference>